<dbReference type="Gene3D" id="3.40.50.720">
    <property type="entry name" value="NAD(P)-binding Rossmann-like Domain"/>
    <property type="match status" value="1"/>
</dbReference>
<proteinExistence type="predicted"/>
<dbReference type="SUPFAM" id="SSF51735">
    <property type="entry name" value="NAD(P)-binding Rossmann-fold domains"/>
    <property type="match status" value="1"/>
</dbReference>
<dbReference type="Pfam" id="PF22725">
    <property type="entry name" value="GFO_IDH_MocA_C3"/>
    <property type="match status" value="1"/>
</dbReference>
<reference evidence="3 4" key="1">
    <citation type="submission" date="2019-03" db="EMBL/GenBank/DDBJ databases">
        <title>Complete Genome Sequence of Paraburkholderia dipogonis ICMP 19430T, a Nitrogen-fixing Symbiont of the South African Invasive Legume Dipogon lignosus in New Zealand.</title>
        <authorList>
            <person name="De Meyer S.E."/>
        </authorList>
    </citation>
    <scope>NUCLEOTIDE SEQUENCE [LARGE SCALE GENOMIC DNA]</scope>
    <source>
        <strain evidence="3 4">ICMP 19430</strain>
    </source>
</reference>
<feature type="domain" description="GFO/IDH/MocA-like oxidoreductase" evidence="2">
    <location>
        <begin position="128"/>
        <end position="243"/>
    </location>
</feature>
<dbReference type="SUPFAM" id="SSF55347">
    <property type="entry name" value="Glyceraldehyde-3-phosphate dehydrogenase-like, C-terminal domain"/>
    <property type="match status" value="1"/>
</dbReference>
<accession>A0A4Y8MIV6</accession>
<organism evidence="3 4">
    <name type="scientific">Paraburkholderia dipogonis</name>
    <dbReference type="NCBI Taxonomy" id="1211383"/>
    <lineage>
        <taxon>Bacteria</taxon>
        <taxon>Pseudomonadati</taxon>
        <taxon>Pseudomonadota</taxon>
        <taxon>Betaproteobacteria</taxon>
        <taxon>Burkholderiales</taxon>
        <taxon>Burkholderiaceae</taxon>
        <taxon>Paraburkholderia</taxon>
    </lineage>
</organism>
<protein>
    <submittedName>
        <fullName evidence="3">Gfo/Idh/MocA family oxidoreductase</fullName>
    </submittedName>
</protein>
<dbReference type="InterPro" id="IPR055170">
    <property type="entry name" value="GFO_IDH_MocA-like_dom"/>
</dbReference>
<dbReference type="InterPro" id="IPR051317">
    <property type="entry name" value="Gfo/Idh/MocA_oxidoreduct"/>
</dbReference>
<dbReference type="Pfam" id="PF01408">
    <property type="entry name" value="GFO_IDH_MocA"/>
    <property type="match status" value="1"/>
</dbReference>
<dbReference type="InterPro" id="IPR036291">
    <property type="entry name" value="NAD(P)-bd_dom_sf"/>
</dbReference>
<gene>
    <name evidence="3" type="ORF">E2553_38495</name>
</gene>
<dbReference type="AlphaFoldDB" id="A0A4Y8MIV6"/>
<dbReference type="EMBL" id="SNVI01000005">
    <property type="protein sequence ID" value="TFE37379.1"/>
    <property type="molecule type" value="Genomic_DNA"/>
</dbReference>
<evidence type="ECO:0000313" key="4">
    <source>
        <dbReference type="Proteomes" id="UP000297385"/>
    </source>
</evidence>
<dbReference type="GO" id="GO:0000166">
    <property type="term" value="F:nucleotide binding"/>
    <property type="evidence" value="ECO:0007669"/>
    <property type="project" value="InterPro"/>
</dbReference>
<comment type="caution">
    <text evidence="3">The sequence shown here is derived from an EMBL/GenBank/DDBJ whole genome shotgun (WGS) entry which is preliminary data.</text>
</comment>
<name>A0A4Y8MIV6_9BURK</name>
<dbReference type="PANTHER" id="PTHR43708">
    <property type="entry name" value="CONSERVED EXPRESSED OXIDOREDUCTASE (EUROFUNG)"/>
    <property type="match status" value="1"/>
</dbReference>
<dbReference type="Proteomes" id="UP000297385">
    <property type="component" value="Unassembled WGS sequence"/>
</dbReference>
<dbReference type="GeneID" id="97309339"/>
<feature type="domain" description="Gfo/Idh/MocA-like oxidoreductase N-terminal" evidence="1">
    <location>
        <begin position="1"/>
        <end position="118"/>
    </location>
</feature>
<dbReference type="InterPro" id="IPR000683">
    <property type="entry name" value="Gfo/Idh/MocA-like_OxRdtase_N"/>
</dbReference>
<dbReference type="Gene3D" id="3.30.360.10">
    <property type="entry name" value="Dihydrodipicolinate Reductase, domain 2"/>
    <property type="match status" value="1"/>
</dbReference>
<dbReference type="PANTHER" id="PTHR43708:SF4">
    <property type="entry name" value="OXIDOREDUCTASE YCEM-RELATED"/>
    <property type="match status" value="1"/>
</dbReference>
<evidence type="ECO:0000259" key="1">
    <source>
        <dbReference type="Pfam" id="PF01408"/>
    </source>
</evidence>
<evidence type="ECO:0000313" key="3">
    <source>
        <dbReference type="EMBL" id="TFE37379.1"/>
    </source>
</evidence>
<dbReference type="RefSeq" id="WP_134465908.1">
    <property type="nucleotide sequence ID" value="NZ_JBHMFL010000022.1"/>
</dbReference>
<sequence>MRVGFIGLGNVAELHATALREIGDGLFAGGWNRTAAKAEHFCARFGGKVYESVDALLDDKSIDAIFVLTGTASHFDFAKRALLAGKHVLLEKPLCERPEQILELAQIARNVSRVCMPSHNYVYAETMRRTRAHIDSGKLGDIYNFWAIYNKRHDASIGEPDLTMRELMIHHAYCMLYFIGRPSHVFTTGSNVHFDDPNADDQLMITAAYPDGKIANLWGSFSADDRSREPWSVYFKVIGSEGSSVIPWDVTRFGEPALPFWDDATYWDSFLQVQTFFVKNCLGNGEKPLSTLEDACDAAILLDAARQSLRERQAIAVQYVL</sequence>
<evidence type="ECO:0000259" key="2">
    <source>
        <dbReference type="Pfam" id="PF22725"/>
    </source>
</evidence>